<evidence type="ECO:0000259" key="2">
    <source>
        <dbReference type="Pfam" id="PF07727"/>
    </source>
</evidence>
<dbReference type="InterPro" id="IPR013103">
    <property type="entry name" value="RVT_2"/>
</dbReference>
<dbReference type="Proteomes" id="UP001151760">
    <property type="component" value="Unassembled WGS sequence"/>
</dbReference>
<reference evidence="3" key="2">
    <citation type="submission" date="2022-01" db="EMBL/GenBank/DDBJ databases">
        <authorList>
            <person name="Yamashiro T."/>
            <person name="Shiraishi A."/>
            <person name="Satake H."/>
            <person name="Nakayama K."/>
        </authorList>
    </citation>
    <scope>NUCLEOTIDE SEQUENCE</scope>
</reference>
<feature type="domain" description="Reverse transcriptase Ty1/copia-type" evidence="2">
    <location>
        <begin position="251"/>
        <end position="383"/>
    </location>
</feature>
<dbReference type="EMBL" id="BQNB010009373">
    <property type="protein sequence ID" value="GJS62630.1"/>
    <property type="molecule type" value="Genomic_DNA"/>
</dbReference>
<protein>
    <submittedName>
        <fullName evidence="3">Uncharacterized mitochondrial protein-like protein</fullName>
    </submittedName>
</protein>
<reference evidence="3" key="1">
    <citation type="journal article" date="2022" name="Int. J. Mol. Sci.">
        <title>Draft Genome of Tanacetum Coccineum: Genomic Comparison of Closely Related Tanacetum-Family Plants.</title>
        <authorList>
            <person name="Yamashiro T."/>
            <person name="Shiraishi A."/>
            <person name="Nakayama K."/>
            <person name="Satake H."/>
        </authorList>
    </citation>
    <scope>NUCLEOTIDE SEQUENCE</scope>
</reference>
<name>A0ABQ4XC68_9ASTR</name>
<evidence type="ECO:0000313" key="3">
    <source>
        <dbReference type="EMBL" id="GJS62630.1"/>
    </source>
</evidence>
<feature type="compositionally biased region" description="Pro residues" evidence="1">
    <location>
        <begin position="38"/>
        <end position="47"/>
    </location>
</feature>
<accession>A0ABQ4XC68</accession>
<feature type="region of interest" description="Disordered" evidence="1">
    <location>
        <begin position="1"/>
        <end position="73"/>
    </location>
</feature>
<sequence length="512" mass="58112">MQTPRRPSSPCHHHHKTFINQHPPTPIHLHHAIVNPPSTSPSPPQPPSLLTYNNCREPPPSSSPSFPSLDGCGVSLQSKPPQGGVRCGLAATTAAPQGGVRCWACGILLLAWMGWDADIEGRGLGELCTYDKMLMSFKHMTENISYLTDYEKIDEGYVAFGGNPKVTRKCTIKTGWMKGCCGYYLEEVDDSVFRVFNSVEKDSEQYELMERIVECTQCRSLVLQIQWFFMMRIKPLCDDGRKEGCVRSSKMKPKRLKKALYGLHHGLLEIGNETFVTYAVNNGFQRGKIDKTLFIKRYKGDILLVQVYVDDIIFGSTKKKLCIAFEKLMLEKFQMSYMGELTFFLGLQVKRKKDGIFISQDKYVAKILNKFGFTEVKTASTLMETQKPLLKDKDGEKVDVHMYRSMIGSLMYLTSSRPDIMFAVYACARYQVNPKVSHLHAMKRIFRYLKGQLKLGLWYSKDSPFDLVAYTDSDYAGASLDRKSTIGGYQFLGCRLISWQCKKQTMVTNSTT</sequence>
<dbReference type="SUPFAM" id="SSF56672">
    <property type="entry name" value="DNA/RNA polymerases"/>
    <property type="match status" value="1"/>
</dbReference>
<proteinExistence type="predicted"/>
<dbReference type="PANTHER" id="PTHR11439:SF495">
    <property type="entry name" value="REVERSE TRANSCRIPTASE, RNA-DEPENDENT DNA POLYMERASE-RELATED"/>
    <property type="match status" value="1"/>
</dbReference>
<dbReference type="Pfam" id="PF07727">
    <property type="entry name" value="RVT_2"/>
    <property type="match status" value="1"/>
</dbReference>
<gene>
    <name evidence="3" type="ORF">Tco_0657414</name>
</gene>
<dbReference type="InterPro" id="IPR043502">
    <property type="entry name" value="DNA/RNA_pol_sf"/>
</dbReference>
<comment type="caution">
    <text evidence="3">The sequence shown here is derived from an EMBL/GenBank/DDBJ whole genome shotgun (WGS) entry which is preliminary data.</text>
</comment>
<evidence type="ECO:0000256" key="1">
    <source>
        <dbReference type="SAM" id="MobiDB-lite"/>
    </source>
</evidence>
<dbReference type="PANTHER" id="PTHR11439">
    <property type="entry name" value="GAG-POL-RELATED RETROTRANSPOSON"/>
    <property type="match status" value="1"/>
</dbReference>
<keyword evidence="4" id="KW-1185">Reference proteome</keyword>
<organism evidence="3 4">
    <name type="scientific">Tanacetum coccineum</name>
    <dbReference type="NCBI Taxonomy" id="301880"/>
    <lineage>
        <taxon>Eukaryota</taxon>
        <taxon>Viridiplantae</taxon>
        <taxon>Streptophyta</taxon>
        <taxon>Embryophyta</taxon>
        <taxon>Tracheophyta</taxon>
        <taxon>Spermatophyta</taxon>
        <taxon>Magnoliopsida</taxon>
        <taxon>eudicotyledons</taxon>
        <taxon>Gunneridae</taxon>
        <taxon>Pentapetalae</taxon>
        <taxon>asterids</taxon>
        <taxon>campanulids</taxon>
        <taxon>Asterales</taxon>
        <taxon>Asteraceae</taxon>
        <taxon>Asteroideae</taxon>
        <taxon>Anthemideae</taxon>
        <taxon>Anthemidinae</taxon>
        <taxon>Tanacetum</taxon>
    </lineage>
</organism>
<evidence type="ECO:0000313" key="4">
    <source>
        <dbReference type="Proteomes" id="UP001151760"/>
    </source>
</evidence>